<keyword evidence="1 4" id="KW-0378">Hydrolase</keyword>
<dbReference type="GO" id="GO:0005829">
    <property type="term" value="C:cytosol"/>
    <property type="evidence" value="ECO:0007669"/>
    <property type="project" value="TreeGrafter"/>
</dbReference>
<dbReference type="AlphaFoldDB" id="A0A1J5QQE6"/>
<evidence type="ECO:0000313" key="4">
    <source>
        <dbReference type="EMBL" id="OIQ79699.1"/>
    </source>
</evidence>
<feature type="domain" description="Nudix hydrolase" evidence="3">
    <location>
        <begin position="57"/>
        <end position="197"/>
    </location>
</feature>
<dbReference type="Pfam" id="PF00293">
    <property type="entry name" value="NUDIX"/>
    <property type="match status" value="1"/>
</dbReference>
<dbReference type="EMBL" id="MLJW01001172">
    <property type="protein sequence ID" value="OIQ79699.1"/>
    <property type="molecule type" value="Genomic_DNA"/>
</dbReference>
<gene>
    <name evidence="4" type="primary">nudF_15</name>
    <name evidence="4" type="ORF">GALL_385600</name>
</gene>
<evidence type="ECO:0000259" key="3">
    <source>
        <dbReference type="PROSITE" id="PS51462"/>
    </source>
</evidence>
<dbReference type="EC" id="3.6.1.13" evidence="4"/>
<organism evidence="4">
    <name type="scientific">mine drainage metagenome</name>
    <dbReference type="NCBI Taxonomy" id="410659"/>
    <lineage>
        <taxon>unclassified sequences</taxon>
        <taxon>metagenomes</taxon>
        <taxon>ecological metagenomes</taxon>
    </lineage>
</organism>
<dbReference type="SUPFAM" id="SSF55811">
    <property type="entry name" value="Nudix"/>
    <property type="match status" value="1"/>
</dbReference>
<reference evidence="4" key="1">
    <citation type="submission" date="2016-10" db="EMBL/GenBank/DDBJ databases">
        <title>Sequence of Gallionella enrichment culture.</title>
        <authorList>
            <person name="Poehlein A."/>
            <person name="Muehling M."/>
            <person name="Daniel R."/>
        </authorList>
    </citation>
    <scope>NUCLEOTIDE SEQUENCE</scope>
</reference>
<protein>
    <submittedName>
        <fullName evidence="4">ADP-ribose pyrophosphatase</fullName>
        <ecNumber evidence="4">3.6.1.13</ecNumber>
    </submittedName>
</protein>
<evidence type="ECO:0000256" key="2">
    <source>
        <dbReference type="SAM" id="MobiDB-lite"/>
    </source>
</evidence>
<proteinExistence type="predicted"/>
<dbReference type="GO" id="GO:0019693">
    <property type="term" value="P:ribose phosphate metabolic process"/>
    <property type="evidence" value="ECO:0007669"/>
    <property type="project" value="TreeGrafter"/>
</dbReference>
<sequence length="231" mass="25241">MAPARSQRPATDAGELRDVVAPRPALHHDLLHDGMIWDVVAEQVDLGNGGRVRREFIDHPGAVAVIAIDADDRLLLQRQYRHPVGRELWEPPAGLLDVDHEPAQAAAARELAEEADLVADRWDVLVDYFTSPGGSNEAIRMFLARDLREVPVEERFAREAEELEMEPRWVPIDDAVAAVLAGQVHNPSAVVGILATQAARAAGWSTLRPVDAPWPERHGAGDAPTSTDPLV</sequence>
<dbReference type="PROSITE" id="PS51462">
    <property type="entry name" value="NUDIX"/>
    <property type="match status" value="1"/>
</dbReference>
<dbReference type="Gene3D" id="3.90.79.10">
    <property type="entry name" value="Nucleoside Triphosphate Pyrophosphohydrolase"/>
    <property type="match status" value="1"/>
</dbReference>
<comment type="caution">
    <text evidence="4">The sequence shown here is derived from an EMBL/GenBank/DDBJ whole genome shotgun (WGS) entry which is preliminary data.</text>
</comment>
<dbReference type="GO" id="GO:0006753">
    <property type="term" value="P:nucleoside phosphate metabolic process"/>
    <property type="evidence" value="ECO:0007669"/>
    <property type="project" value="TreeGrafter"/>
</dbReference>
<evidence type="ECO:0000256" key="1">
    <source>
        <dbReference type="ARBA" id="ARBA00022801"/>
    </source>
</evidence>
<dbReference type="InterPro" id="IPR000086">
    <property type="entry name" value="NUDIX_hydrolase_dom"/>
</dbReference>
<dbReference type="PANTHER" id="PTHR11839:SF31">
    <property type="entry name" value="ADP-RIBOSE PYROPHOSPHATASE"/>
    <property type="match status" value="1"/>
</dbReference>
<feature type="region of interest" description="Disordered" evidence="2">
    <location>
        <begin position="210"/>
        <end position="231"/>
    </location>
</feature>
<dbReference type="InterPro" id="IPR015797">
    <property type="entry name" value="NUDIX_hydrolase-like_dom_sf"/>
</dbReference>
<dbReference type="PANTHER" id="PTHR11839">
    <property type="entry name" value="UDP/ADP-SUGAR PYROPHOSPHATASE"/>
    <property type="match status" value="1"/>
</dbReference>
<accession>A0A1J5QQE6</accession>
<name>A0A1J5QQE6_9ZZZZ</name>
<dbReference type="GO" id="GO:0047631">
    <property type="term" value="F:ADP-ribose diphosphatase activity"/>
    <property type="evidence" value="ECO:0007669"/>
    <property type="project" value="UniProtKB-EC"/>
</dbReference>